<evidence type="ECO:0000313" key="2">
    <source>
        <dbReference type="Proteomes" id="UP000053724"/>
    </source>
</evidence>
<proteinExistence type="predicted"/>
<accession>A0A0Q0NDE6</accession>
<organism evidence="1 2">
    <name type="scientific">Vibrio metoecus</name>
    <dbReference type="NCBI Taxonomy" id="1481663"/>
    <lineage>
        <taxon>Bacteria</taxon>
        <taxon>Pseudomonadati</taxon>
        <taxon>Pseudomonadota</taxon>
        <taxon>Gammaproteobacteria</taxon>
        <taxon>Vibrionales</taxon>
        <taxon>Vibrionaceae</taxon>
        <taxon>Vibrio</taxon>
    </lineage>
</organism>
<reference evidence="1 2" key="1">
    <citation type="journal article" date="2015" name="Genome Biol. Evol.">
        <title>The Dynamics of Genetic Interactions between Vibrio metoecus and Vibrio cholerae, Two Close Relatives Co-Occurring in the Environment.</title>
        <authorList>
            <person name="Orata F.D."/>
            <person name="Kirchberger P.C."/>
            <person name="Meheust R."/>
            <person name="Barlow E.J."/>
            <person name="Tarr C.L."/>
            <person name="Boucher Y."/>
        </authorList>
    </citation>
    <scope>NUCLEOTIDE SEQUENCE [LARGE SCALE GENOMIC DNA]</scope>
    <source>
        <strain evidence="1 2">08-2459</strain>
    </source>
</reference>
<name>A0A0Q0NDE6_VIBMT</name>
<dbReference type="AlphaFoldDB" id="A0A0Q0NDE6"/>
<evidence type="ECO:0000313" key="1">
    <source>
        <dbReference type="EMBL" id="KQA24121.1"/>
    </source>
</evidence>
<dbReference type="EMBL" id="LCUF01000004">
    <property type="protein sequence ID" value="KQA24121.1"/>
    <property type="molecule type" value="Genomic_DNA"/>
</dbReference>
<dbReference type="RefSeq" id="WP_195708031.1">
    <property type="nucleotide sequence ID" value="NZ_CP035688.1"/>
</dbReference>
<protein>
    <submittedName>
        <fullName evidence="1">Uncharacterized protein</fullName>
    </submittedName>
</protein>
<comment type="caution">
    <text evidence="1">The sequence shown here is derived from an EMBL/GenBank/DDBJ whole genome shotgun (WGS) entry which is preliminary data.</text>
</comment>
<sequence length="82" mass="9165">MALNKGQPMAVQICSRQICHSLAAYLKLQVVWVYKLSIYWLEPENADKKTPPKGGAKNLTDRSKINTGSICFVAGITAQNRW</sequence>
<gene>
    <name evidence="1" type="ORF">AAY55_04930</name>
</gene>
<dbReference type="Proteomes" id="UP000053724">
    <property type="component" value="Unassembled WGS sequence"/>
</dbReference>
<dbReference type="PATRIC" id="fig|1481663.8.peg.3712"/>